<proteinExistence type="inferred from homology"/>
<evidence type="ECO:0000259" key="10">
    <source>
        <dbReference type="Pfam" id="PF13967"/>
    </source>
</evidence>
<dbReference type="GO" id="GO:0005227">
    <property type="term" value="F:calcium-activated cation channel activity"/>
    <property type="evidence" value="ECO:0007669"/>
    <property type="project" value="InterPro"/>
</dbReference>
<feature type="transmembrane region" description="Helical" evidence="8">
    <location>
        <begin position="701"/>
        <end position="720"/>
    </location>
</feature>
<keyword evidence="6 8" id="KW-0472">Membrane</keyword>
<dbReference type="InterPro" id="IPR032880">
    <property type="entry name" value="CSC1/OSCA1-like_N"/>
</dbReference>
<dbReference type="InterPro" id="IPR027815">
    <property type="entry name" value="CSC1/OSCA1-like_cyt"/>
</dbReference>
<gene>
    <name evidence="12" type="ORF">OAUR00152_LOCUS26826</name>
</gene>
<dbReference type="InterPro" id="IPR003864">
    <property type="entry name" value="CSC1/OSCA1-like_7TM"/>
</dbReference>
<dbReference type="Pfam" id="PF14703">
    <property type="entry name" value="PHM7_cyt"/>
    <property type="match status" value="1"/>
</dbReference>
<dbReference type="Pfam" id="PF13967">
    <property type="entry name" value="RSN1_TM"/>
    <property type="match status" value="1"/>
</dbReference>
<reference evidence="12" key="1">
    <citation type="submission" date="2021-01" db="EMBL/GenBank/DDBJ databases">
        <authorList>
            <person name="Corre E."/>
            <person name="Pelletier E."/>
            <person name="Niang G."/>
            <person name="Scheremetjew M."/>
            <person name="Finn R."/>
            <person name="Kale V."/>
            <person name="Holt S."/>
            <person name="Cochrane G."/>
            <person name="Meng A."/>
            <person name="Brown T."/>
            <person name="Cohen L."/>
        </authorList>
    </citation>
    <scope>NUCLEOTIDE SEQUENCE</scope>
    <source>
        <strain evidence="12">Isolate 1302-5</strain>
    </source>
</reference>
<evidence type="ECO:0000256" key="4">
    <source>
        <dbReference type="ARBA" id="ARBA00022692"/>
    </source>
</evidence>
<sequence length="800" mass="87692">MVGGFNAIYLIPVYATSGGEQSALEGITLSNVPDESKALMAATVAAYVSFGAAMFLLYREFAWFTERKHRFMSRPRPDNYTVYVAGIPLDLQSDDALLDYFRQVFSYDAVVDARVAIDIPTLDKLVVERELLSNKLEHAINVLNVTGERPRHNKLSKKRCISGGETVDSIEDWTAKLDKLNDDISKRIDDISRNNSPDGPAFRNDLELALSKSIAYQGAHKQQHLLVADTPPLSLDHGSVNGEISVAAATAGGDSTVLGFEGTAMYNNASVFHGPSHDAILEHPCEGDFIDEESKSNTNDKGGSLKTPLRAVSGIASMTTGIASMTTKTAFKSVEGATGFATSGVMAASKLVLGGEDGTVRDAGFVSFSTLKARASAVQMLHHPAPFTMHVSAAPLPKDIFWGNVGLTHKAQQIGLLVAFALTALLCLFWTLIVAFVTSLGEVEKLTELLPFLKDWLEKAPWLNMFLAQLQPLLLVVLVSLLPPILTAFAKREGHISETALSASLFSKLSIFLLIQLFFVKMISGSIFDSLQDMIENPTDIPKFLAESVPKQATSFMQYVIVQTVLNLGFEIIRVGPIVTAWIRGKFGPNLTEKERETPWMGLTPISVAPEFDFADVQANLILYYMIMFVYSVLAPITIFVMGGAFLLFSMCYRHQLFFVYSTENDSGGLLFVHFARLVVACMIFAEITLMGVLLLQKGAVAGPAMLPLIIITVLFNMYMKQQHYRVTENMPSILCVEEDVSNIGEIDLDFVKGEFLQPALQTRYLQPDNLSSLGSSSKPEESLKYFTPDNSQAEEVANS</sequence>
<evidence type="ECO:0000256" key="2">
    <source>
        <dbReference type="ARBA" id="ARBA00007779"/>
    </source>
</evidence>
<evidence type="ECO:0000256" key="7">
    <source>
        <dbReference type="SAM" id="MobiDB-lite"/>
    </source>
</evidence>
<accession>A0A7S4JEF4</accession>
<evidence type="ECO:0000259" key="11">
    <source>
        <dbReference type="Pfam" id="PF14703"/>
    </source>
</evidence>
<keyword evidence="5 8" id="KW-1133">Transmembrane helix</keyword>
<dbReference type="PANTHER" id="PTHR13018">
    <property type="entry name" value="PROBABLE MEMBRANE PROTEIN DUF221-RELATED"/>
    <property type="match status" value="1"/>
</dbReference>
<dbReference type="Pfam" id="PF02714">
    <property type="entry name" value="RSN1_7TM"/>
    <property type="match status" value="1"/>
</dbReference>
<evidence type="ECO:0000256" key="3">
    <source>
        <dbReference type="ARBA" id="ARBA00022448"/>
    </source>
</evidence>
<dbReference type="PANTHER" id="PTHR13018:SF5">
    <property type="entry name" value="RE44586P"/>
    <property type="match status" value="1"/>
</dbReference>
<feature type="transmembrane region" description="Helical" evidence="8">
    <location>
        <begin position="509"/>
        <end position="528"/>
    </location>
</feature>
<evidence type="ECO:0000256" key="6">
    <source>
        <dbReference type="ARBA" id="ARBA00023136"/>
    </source>
</evidence>
<evidence type="ECO:0008006" key="13">
    <source>
        <dbReference type="Google" id="ProtNLM"/>
    </source>
</evidence>
<feature type="region of interest" description="Disordered" evidence="7">
    <location>
        <begin position="772"/>
        <end position="800"/>
    </location>
</feature>
<dbReference type="GO" id="GO:0005886">
    <property type="term" value="C:plasma membrane"/>
    <property type="evidence" value="ECO:0007669"/>
    <property type="project" value="TreeGrafter"/>
</dbReference>
<evidence type="ECO:0000256" key="1">
    <source>
        <dbReference type="ARBA" id="ARBA00004141"/>
    </source>
</evidence>
<keyword evidence="3" id="KW-0813">Transport</keyword>
<evidence type="ECO:0000256" key="8">
    <source>
        <dbReference type="SAM" id="Phobius"/>
    </source>
</evidence>
<keyword evidence="4 8" id="KW-0812">Transmembrane</keyword>
<comment type="similarity">
    <text evidence="2">Belongs to the CSC1 (TC 1.A.17) family.</text>
</comment>
<dbReference type="AlphaFoldDB" id="A0A7S4JEF4"/>
<feature type="domain" description="CSC1/OSCA1-like cytosolic" evidence="11">
    <location>
        <begin position="80"/>
        <end position="194"/>
    </location>
</feature>
<feature type="domain" description="CSC1/OSCA1-like N-terminal transmembrane" evidence="10">
    <location>
        <begin position="6"/>
        <end position="60"/>
    </location>
</feature>
<dbReference type="EMBL" id="HBKQ01038767">
    <property type="protein sequence ID" value="CAE2261019.1"/>
    <property type="molecule type" value="Transcribed_RNA"/>
</dbReference>
<feature type="transmembrane region" description="Helical" evidence="8">
    <location>
        <begin position="416"/>
        <end position="441"/>
    </location>
</feature>
<comment type="subcellular location">
    <subcellularLocation>
        <location evidence="1">Membrane</location>
        <topology evidence="1">Multi-pass membrane protein</topology>
    </subcellularLocation>
</comment>
<feature type="transmembrane region" description="Helical" evidence="8">
    <location>
        <begin position="461"/>
        <end position="489"/>
    </location>
</feature>
<feature type="transmembrane region" description="Helical" evidence="8">
    <location>
        <begin position="622"/>
        <end position="649"/>
    </location>
</feature>
<feature type="domain" description="CSC1/OSCA1-like 7TM region" evidence="9">
    <location>
        <begin position="418"/>
        <end position="693"/>
    </location>
</feature>
<dbReference type="InterPro" id="IPR045122">
    <property type="entry name" value="Csc1-like"/>
</dbReference>
<evidence type="ECO:0000313" key="12">
    <source>
        <dbReference type="EMBL" id="CAE2261019.1"/>
    </source>
</evidence>
<evidence type="ECO:0000256" key="5">
    <source>
        <dbReference type="ARBA" id="ARBA00022989"/>
    </source>
</evidence>
<feature type="transmembrane region" description="Helical" evidence="8">
    <location>
        <begin position="38"/>
        <end position="58"/>
    </location>
</feature>
<evidence type="ECO:0000259" key="9">
    <source>
        <dbReference type="Pfam" id="PF02714"/>
    </source>
</evidence>
<protein>
    <recommendedName>
        <fullName evidence="13">CSC1/OSCA1-like 7TM region domain-containing protein</fullName>
    </recommendedName>
</protein>
<name>A0A7S4JEF4_9STRA</name>
<feature type="compositionally biased region" description="Polar residues" evidence="7">
    <location>
        <begin position="789"/>
        <end position="800"/>
    </location>
</feature>
<organism evidence="12">
    <name type="scientific">Odontella aurita</name>
    <dbReference type="NCBI Taxonomy" id="265563"/>
    <lineage>
        <taxon>Eukaryota</taxon>
        <taxon>Sar</taxon>
        <taxon>Stramenopiles</taxon>
        <taxon>Ochrophyta</taxon>
        <taxon>Bacillariophyta</taxon>
        <taxon>Mediophyceae</taxon>
        <taxon>Biddulphiophycidae</taxon>
        <taxon>Eupodiscales</taxon>
        <taxon>Odontellaceae</taxon>
        <taxon>Odontella</taxon>
    </lineage>
</organism>
<feature type="transmembrane region" description="Helical" evidence="8">
    <location>
        <begin position="670"/>
        <end position="695"/>
    </location>
</feature>